<sequence>MYNLSELYYPITANPKGAGEILPCKALRPYIRCFWGEPEKQLNDPSAPSLGGEIIIPDSCMDIIWEWDEQTGESGGIFCGINDTPFEAGQAHGDTGKLRFAIRFHFWAVHLFADDHLREVLNIHTGVDQYFGSFRSELGDKLPGTRTVAERIALVEAYLLRQLEKTRHSNDGMLNAVYAIVRSKGVISAAALEGNSGFSSRQLERLFREYIGISPKKTADLVRFQNVWLDLYRTPSQNRNIQDVVYSYGYSHQSHLNNNFKKFAGKTPLEALAYARN</sequence>
<dbReference type="Pfam" id="PF20240">
    <property type="entry name" value="DUF6597"/>
    <property type="match status" value="1"/>
</dbReference>
<organism evidence="5 6">
    <name type="scientific">Paenibacillus borealis</name>
    <dbReference type="NCBI Taxonomy" id="160799"/>
    <lineage>
        <taxon>Bacteria</taxon>
        <taxon>Bacillati</taxon>
        <taxon>Bacillota</taxon>
        <taxon>Bacilli</taxon>
        <taxon>Bacillales</taxon>
        <taxon>Paenibacillaceae</taxon>
        <taxon>Paenibacillus</taxon>
    </lineage>
</organism>
<evidence type="ECO:0000313" key="5">
    <source>
        <dbReference type="EMBL" id="OMD50762.1"/>
    </source>
</evidence>
<dbReference type="Pfam" id="PF12833">
    <property type="entry name" value="HTH_18"/>
    <property type="match status" value="1"/>
</dbReference>
<evidence type="ECO:0000256" key="1">
    <source>
        <dbReference type="ARBA" id="ARBA00023015"/>
    </source>
</evidence>
<evidence type="ECO:0000259" key="4">
    <source>
        <dbReference type="PROSITE" id="PS01124"/>
    </source>
</evidence>
<evidence type="ECO:0000256" key="2">
    <source>
        <dbReference type="ARBA" id="ARBA00023125"/>
    </source>
</evidence>
<dbReference type="InterPro" id="IPR009057">
    <property type="entry name" value="Homeodomain-like_sf"/>
</dbReference>
<evidence type="ECO:0000313" key="6">
    <source>
        <dbReference type="Proteomes" id="UP000187412"/>
    </source>
</evidence>
<feature type="domain" description="HTH araC/xylS-type" evidence="4">
    <location>
        <begin position="171"/>
        <end position="274"/>
    </location>
</feature>
<dbReference type="PANTHER" id="PTHR46796">
    <property type="entry name" value="HTH-TYPE TRANSCRIPTIONAL ACTIVATOR RHAS-RELATED"/>
    <property type="match status" value="1"/>
</dbReference>
<name>A0ABX3HJG2_PAEBO</name>
<dbReference type="EMBL" id="MPTB01000006">
    <property type="protein sequence ID" value="OMD50762.1"/>
    <property type="molecule type" value="Genomic_DNA"/>
</dbReference>
<keyword evidence="3" id="KW-0804">Transcription</keyword>
<keyword evidence="2" id="KW-0238">DNA-binding</keyword>
<accession>A0ABX3HJG2</accession>
<protein>
    <recommendedName>
        <fullName evidence="4">HTH araC/xylS-type domain-containing protein</fullName>
    </recommendedName>
</protein>
<keyword evidence="6" id="KW-1185">Reference proteome</keyword>
<dbReference type="InterPro" id="IPR046532">
    <property type="entry name" value="DUF6597"/>
</dbReference>
<dbReference type="InterPro" id="IPR018060">
    <property type="entry name" value="HTH_AraC"/>
</dbReference>
<dbReference type="SUPFAM" id="SSF46689">
    <property type="entry name" value="Homeodomain-like"/>
    <property type="match status" value="1"/>
</dbReference>
<dbReference type="PANTHER" id="PTHR46796:SF13">
    <property type="entry name" value="HTH-TYPE TRANSCRIPTIONAL ACTIVATOR RHAS"/>
    <property type="match status" value="1"/>
</dbReference>
<reference evidence="5 6" key="1">
    <citation type="submission" date="2016-10" db="EMBL/GenBank/DDBJ databases">
        <title>Paenibacillus species isolates.</title>
        <authorList>
            <person name="Beno S.M."/>
        </authorList>
    </citation>
    <scope>NUCLEOTIDE SEQUENCE [LARGE SCALE GENOMIC DNA]</scope>
    <source>
        <strain evidence="5 6">FSL H7-0744</strain>
    </source>
</reference>
<keyword evidence="1" id="KW-0805">Transcription regulation</keyword>
<evidence type="ECO:0000256" key="3">
    <source>
        <dbReference type="ARBA" id="ARBA00023163"/>
    </source>
</evidence>
<comment type="caution">
    <text evidence="5">The sequence shown here is derived from an EMBL/GenBank/DDBJ whole genome shotgun (WGS) entry which is preliminary data.</text>
</comment>
<gene>
    <name evidence="5" type="ORF">BSK56_06235</name>
</gene>
<dbReference type="Proteomes" id="UP000187412">
    <property type="component" value="Unassembled WGS sequence"/>
</dbReference>
<dbReference type="InterPro" id="IPR050204">
    <property type="entry name" value="AraC_XylS_family_regulators"/>
</dbReference>
<dbReference type="Gene3D" id="1.10.10.60">
    <property type="entry name" value="Homeodomain-like"/>
    <property type="match status" value="1"/>
</dbReference>
<dbReference type="PROSITE" id="PS01124">
    <property type="entry name" value="HTH_ARAC_FAMILY_2"/>
    <property type="match status" value="1"/>
</dbReference>
<dbReference type="SMART" id="SM00342">
    <property type="entry name" value="HTH_ARAC"/>
    <property type="match status" value="1"/>
</dbReference>
<dbReference type="RefSeq" id="WP_076109785.1">
    <property type="nucleotide sequence ID" value="NZ_MPTB01000006.1"/>
</dbReference>
<proteinExistence type="predicted"/>